<keyword evidence="6" id="KW-1185">Reference proteome</keyword>
<comment type="caution">
    <text evidence="5">The sequence shown here is derived from an EMBL/GenBank/DDBJ whole genome shotgun (WGS) entry which is preliminary data.</text>
</comment>
<evidence type="ECO:0000256" key="1">
    <source>
        <dbReference type="ARBA" id="ARBA00010378"/>
    </source>
</evidence>
<dbReference type="SUPFAM" id="SSF52540">
    <property type="entry name" value="P-loop containing nucleoside triphosphate hydrolases"/>
    <property type="match status" value="1"/>
</dbReference>
<evidence type="ECO:0000313" key="5">
    <source>
        <dbReference type="EMBL" id="GLX68137.1"/>
    </source>
</evidence>
<dbReference type="InterPro" id="IPR041627">
    <property type="entry name" value="AAA_lid_6"/>
</dbReference>
<dbReference type="Pfam" id="PF00004">
    <property type="entry name" value="AAA"/>
    <property type="match status" value="1"/>
</dbReference>
<dbReference type="PRINTS" id="PR00819">
    <property type="entry name" value="CBXCFQXSUPER"/>
</dbReference>
<organism evidence="5 6">
    <name type="scientific">Paenibacillus glycanilyticus</name>
    <dbReference type="NCBI Taxonomy" id="126569"/>
    <lineage>
        <taxon>Bacteria</taxon>
        <taxon>Bacillati</taxon>
        <taxon>Bacillota</taxon>
        <taxon>Bacilli</taxon>
        <taxon>Bacillales</taxon>
        <taxon>Paenibacillaceae</taxon>
        <taxon>Paenibacillus</taxon>
    </lineage>
</organism>
<protein>
    <submittedName>
        <fullName evidence="5">Stage V sporulation protein K</fullName>
    </submittedName>
</protein>
<keyword evidence="2" id="KW-0547">Nucleotide-binding</keyword>
<dbReference type="InterPro" id="IPR050773">
    <property type="entry name" value="CbxX/CfxQ_RuBisCO_ESX"/>
</dbReference>
<evidence type="ECO:0000259" key="4">
    <source>
        <dbReference type="SMART" id="SM00382"/>
    </source>
</evidence>
<dbReference type="InterPro" id="IPR003959">
    <property type="entry name" value="ATPase_AAA_core"/>
</dbReference>
<proteinExistence type="inferred from homology"/>
<dbReference type="InterPro" id="IPR003593">
    <property type="entry name" value="AAA+_ATPase"/>
</dbReference>
<feature type="domain" description="AAA+ ATPase" evidence="4">
    <location>
        <begin position="68"/>
        <end position="206"/>
    </location>
</feature>
<evidence type="ECO:0000256" key="2">
    <source>
        <dbReference type="ARBA" id="ARBA00022741"/>
    </source>
</evidence>
<dbReference type="InterPro" id="IPR000641">
    <property type="entry name" value="CbxX/CfxQ"/>
</dbReference>
<dbReference type="PANTHER" id="PTHR43392:SF2">
    <property type="entry name" value="AAA-TYPE ATPASE FAMILY PROTEIN _ ANKYRIN REPEAT FAMILY PROTEIN"/>
    <property type="match status" value="1"/>
</dbReference>
<dbReference type="CDD" id="cd00009">
    <property type="entry name" value="AAA"/>
    <property type="match status" value="1"/>
</dbReference>
<dbReference type="EMBL" id="BSSQ01000010">
    <property type="protein sequence ID" value="GLX68137.1"/>
    <property type="molecule type" value="Genomic_DNA"/>
</dbReference>
<dbReference type="Pfam" id="PF17866">
    <property type="entry name" value="AAA_lid_6"/>
    <property type="match status" value="1"/>
</dbReference>
<keyword evidence="3" id="KW-0067">ATP-binding</keyword>
<dbReference type="Gene3D" id="1.10.8.60">
    <property type="match status" value="1"/>
</dbReference>
<dbReference type="Proteomes" id="UP001157114">
    <property type="component" value="Unassembled WGS sequence"/>
</dbReference>
<gene>
    <name evidence="5" type="primary">spoVK</name>
    <name evidence="5" type="ORF">MU1_24820</name>
</gene>
<dbReference type="PANTHER" id="PTHR43392">
    <property type="entry name" value="AAA-TYPE ATPASE FAMILY PROTEIN / ANKYRIN REPEAT FAMILY PROTEIN"/>
    <property type="match status" value="1"/>
</dbReference>
<comment type="similarity">
    <text evidence="1">Belongs to the CbxX/CfxQ family.</text>
</comment>
<reference evidence="5 6" key="1">
    <citation type="submission" date="2023-03" db="EMBL/GenBank/DDBJ databases">
        <title>Draft genome sequence of the bacteria which degrade cell wall of Tricholomamatutake.</title>
        <authorList>
            <person name="Konishi Y."/>
            <person name="Fukuta Y."/>
            <person name="Shirasaka N."/>
        </authorList>
    </citation>
    <scope>NUCLEOTIDE SEQUENCE [LARGE SCALE GENOMIC DNA]</scope>
    <source>
        <strain evidence="6">mu1</strain>
    </source>
</reference>
<dbReference type="InterPro" id="IPR027417">
    <property type="entry name" value="P-loop_NTPase"/>
</dbReference>
<name>A0ABQ6GGG4_9BACL</name>
<dbReference type="Gene3D" id="3.40.50.300">
    <property type="entry name" value="P-loop containing nucleotide triphosphate hydrolases"/>
    <property type="match status" value="1"/>
</dbReference>
<dbReference type="SMART" id="SM00382">
    <property type="entry name" value="AAA"/>
    <property type="match status" value="1"/>
</dbReference>
<evidence type="ECO:0000313" key="6">
    <source>
        <dbReference type="Proteomes" id="UP001157114"/>
    </source>
</evidence>
<evidence type="ECO:0000256" key="3">
    <source>
        <dbReference type="ARBA" id="ARBA00022840"/>
    </source>
</evidence>
<accession>A0ABQ6GGG4</accession>
<sequence length="296" mass="33487">MTASAPVVDHEPLPAVKPLPPGDHFAEIQKELEPMVGMDSVKALIYEVYALLYITRMRSEAGLTGGSHVYHMIFKGNPGTGKTTIARIVAKLFQKMGVLSKGHLIEVERADLVGEYIGHTAQKTRDMVRKAIGGVLFVDEAYSLARGGEKDFGKEAIDTLVKAMEDHRNQFVLILAGYPAEIDHFLLTNPGLPSRFPIQIDFPDYSIDQLIQISELMAKDRDYNLLPQSIFKLRQHLIQEKMNDLFSFSNARYVRNLIEKAIRYQAVRLLNTYANSIPPKQELMSIKPEDFKWEIK</sequence>